<accession>A0AAD9XAW4</accession>
<evidence type="ECO:0000313" key="3">
    <source>
        <dbReference type="EMBL" id="KAK2656146.1"/>
    </source>
</evidence>
<organism evidence="3 4">
    <name type="scientific">Dipteronia dyeriana</name>
    <dbReference type="NCBI Taxonomy" id="168575"/>
    <lineage>
        <taxon>Eukaryota</taxon>
        <taxon>Viridiplantae</taxon>
        <taxon>Streptophyta</taxon>
        <taxon>Embryophyta</taxon>
        <taxon>Tracheophyta</taxon>
        <taxon>Spermatophyta</taxon>
        <taxon>Magnoliopsida</taxon>
        <taxon>eudicotyledons</taxon>
        <taxon>Gunneridae</taxon>
        <taxon>Pentapetalae</taxon>
        <taxon>rosids</taxon>
        <taxon>malvids</taxon>
        <taxon>Sapindales</taxon>
        <taxon>Sapindaceae</taxon>
        <taxon>Hippocastanoideae</taxon>
        <taxon>Acereae</taxon>
        <taxon>Dipteronia</taxon>
    </lineage>
</organism>
<dbReference type="CDD" id="cd00590">
    <property type="entry name" value="RRM_SF"/>
    <property type="match status" value="1"/>
</dbReference>
<reference evidence="3" key="1">
    <citation type="journal article" date="2023" name="Plant J.">
        <title>Genome sequences and population genomics provide insights into the demographic history, inbreeding, and mutation load of two 'living fossil' tree species of Dipteronia.</title>
        <authorList>
            <person name="Feng Y."/>
            <person name="Comes H.P."/>
            <person name="Chen J."/>
            <person name="Zhu S."/>
            <person name="Lu R."/>
            <person name="Zhang X."/>
            <person name="Li P."/>
            <person name="Qiu J."/>
            <person name="Olsen K.M."/>
            <person name="Qiu Y."/>
        </authorList>
    </citation>
    <scope>NUCLEOTIDE SEQUENCE</scope>
    <source>
        <strain evidence="3">KIB01</strain>
    </source>
</reference>
<dbReference type="Proteomes" id="UP001280121">
    <property type="component" value="Unassembled WGS sequence"/>
</dbReference>
<keyword evidence="4" id="KW-1185">Reference proteome</keyword>
<evidence type="ECO:0000256" key="1">
    <source>
        <dbReference type="PROSITE-ProRule" id="PRU00176"/>
    </source>
</evidence>
<gene>
    <name evidence="3" type="ORF">Ddye_009198</name>
</gene>
<dbReference type="InterPro" id="IPR012677">
    <property type="entry name" value="Nucleotide-bd_a/b_plait_sf"/>
</dbReference>
<sequence>MVRPFGKVRDIFLSDAKSSRRSRFAFVRFGTEEEASKVARSTNGMHVYGWPITTKMASKDWKMRSFKQVKQGVRTNQEQRSQ</sequence>
<comment type="caution">
    <text evidence="3">The sequence shown here is derived from an EMBL/GenBank/DDBJ whole genome shotgun (WGS) entry which is preliminary data.</text>
</comment>
<dbReference type="InterPro" id="IPR035979">
    <property type="entry name" value="RBD_domain_sf"/>
</dbReference>
<protein>
    <recommendedName>
        <fullName evidence="2">RRM domain-containing protein</fullName>
    </recommendedName>
</protein>
<feature type="domain" description="RRM" evidence="2">
    <location>
        <begin position="1"/>
        <end position="59"/>
    </location>
</feature>
<dbReference type="EMBL" id="JANJYI010000003">
    <property type="protein sequence ID" value="KAK2656146.1"/>
    <property type="molecule type" value="Genomic_DNA"/>
</dbReference>
<dbReference type="Gene3D" id="3.30.70.330">
    <property type="match status" value="1"/>
</dbReference>
<dbReference type="PROSITE" id="PS50102">
    <property type="entry name" value="RRM"/>
    <property type="match status" value="1"/>
</dbReference>
<proteinExistence type="predicted"/>
<dbReference type="SUPFAM" id="SSF54928">
    <property type="entry name" value="RNA-binding domain, RBD"/>
    <property type="match status" value="1"/>
</dbReference>
<name>A0AAD9XAW4_9ROSI</name>
<evidence type="ECO:0000313" key="4">
    <source>
        <dbReference type="Proteomes" id="UP001280121"/>
    </source>
</evidence>
<keyword evidence="1" id="KW-0694">RNA-binding</keyword>
<dbReference type="AlphaFoldDB" id="A0AAD9XAW4"/>
<evidence type="ECO:0000259" key="2">
    <source>
        <dbReference type="PROSITE" id="PS50102"/>
    </source>
</evidence>
<dbReference type="Pfam" id="PF00076">
    <property type="entry name" value="RRM_1"/>
    <property type="match status" value="1"/>
</dbReference>
<dbReference type="InterPro" id="IPR000504">
    <property type="entry name" value="RRM_dom"/>
</dbReference>
<dbReference type="GO" id="GO:0003723">
    <property type="term" value="F:RNA binding"/>
    <property type="evidence" value="ECO:0007669"/>
    <property type="project" value="UniProtKB-UniRule"/>
</dbReference>